<name>A0A1F4XZY8_9BACT</name>
<evidence type="ECO:0000313" key="1">
    <source>
        <dbReference type="EMBL" id="OGC87287.1"/>
    </source>
</evidence>
<dbReference type="AlphaFoldDB" id="A0A1F4XZY8"/>
<dbReference type="SUPFAM" id="SSF55681">
    <property type="entry name" value="Class II aaRS and biotin synthetases"/>
    <property type="match status" value="1"/>
</dbReference>
<dbReference type="InterPro" id="IPR045864">
    <property type="entry name" value="aa-tRNA-synth_II/BPL/LPL"/>
</dbReference>
<sequence length="363" mass="40796">MTAPRAQVRPKSVPSFMSVVSDVARFYGFAPVRDFDSCLETATLRPDEATLGFYAAPAPARAPLPVPARELREMGFVIAGPQGSMGEIVLIKVLAAIATEYGAGVTRVRVNAIGDKDSKLRFTRELSSYLRRQAEKLDESCRQKICENPLSPYLCGSSACREVLQEGPHAVNFLSEKSRVHFREMLEHLDRLALPYELDDMLISDERDAQSAFALDIEDEGSIIVCALGGRLECARRHVNRKEMELSHARLFFRRKGPLQKQRMAPVRPARLYFVQLGLRARLEGLNMLEALYRARIPVLQSFDSSRLAPQLQAAREAHVTHLIIMGQREALDRTVIVRSVADSAQEIVPHRELTRYLKNLSE</sequence>
<comment type="caution">
    <text evidence="1">The sequence shown here is derived from an EMBL/GenBank/DDBJ whole genome shotgun (WGS) entry which is preliminary data.</text>
</comment>
<dbReference type="Proteomes" id="UP000176943">
    <property type="component" value="Unassembled WGS sequence"/>
</dbReference>
<dbReference type="Gene3D" id="3.30.930.10">
    <property type="entry name" value="Bira Bifunctional Protein, Domain 2"/>
    <property type="match status" value="1"/>
</dbReference>
<dbReference type="EMBL" id="MEWY01000004">
    <property type="protein sequence ID" value="OGC87287.1"/>
    <property type="molecule type" value="Genomic_DNA"/>
</dbReference>
<dbReference type="Gene3D" id="3.40.50.800">
    <property type="entry name" value="Anticodon-binding domain"/>
    <property type="match status" value="1"/>
</dbReference>
<reference evidence="1 2" key="1">
    <citation type="journal article" date="2016" name="Nat. Commun.">
        <title>Thousands of microbial genomes shed light on interconnected biogeochemical processes in an aquifer system.</title>
        <authorList>
            <person name="Anantharaman K."/>
            <person name="Brown C.T."/>
            <person name="Hug L.A."/>
            <person name="Sharon I."/>
            <person name="Castelle C.J."/>
            <person name="Probst A.J."/>
            <person name="Thomas B.C."/>
            <person name="Singh A."/>
            <person name="Wilkins M.J."/>
            <person name="Karaoz U."/>
            <person name="Brodie E.L."/>
            <person name="Williams K.H."/>
            <person name="Hubbard S.S."/>
            <person name="Banfield J.F."/>
        </authorList>
    </citation>
    <scope>NUCLEOTIDE SEQUENCE [LARGE SCALE GENOMIC DNA]</scope>
</reference>
<dbReference type="GO" id="GO:0140101">
    <property type="term" value="F:catalytic activity, acting on a tRNA"/>
    <property type="evidence" value="ECO:0007669"/>
    <property type="project" value="UniProtKB-ARBA"/>
</dbReference>
<dbReference type="SUPFAM" id="SSF52954">
    <property type="entry name" value="Class II aaRS ABD-related"/>
    <property type="match status" value="1"/>
</dbReference>
<proteinExistence type="predicted"/>
<protein>
    <submittedName>
        <fullName evidence="1">Uncharacterized protein</fullName>
    </submittedName>
</protein>
<dbReference type="GO" id="GO:0006418">
    <property type="term" value="P:tRNA aminoacylation for protein translation"/>
    <property type="evidence" value="ECO:0007669"/>
    <property type="project" value="UniProtKB-ARBA"/>
</dbReference>
<evidence type="ECO:0000313" key="2">
    <source>
        <dbReference type="Proteomes" id="UP000176943"/>
    </source>
</evidence>
<organism evidence="1 2">
    <name type="scientific">Candidatus Adlerbacteria bacterium RIFCSPLOWO2_01_FULL_54_16</name>
    <dbReference type="NCBI Taxonomy" id="1797244"/>
    <lineage>
        <taxon>Bacteria</taxon>
        <taxon>Candidatus Adleribacteriota</taxon>
    </lineage>
</organism>
<accession>A0A1F4XZY8</accession>
<gene>
    <name evidence="1" type="ORF">A3B33_00750</name>
</gene>
<dbReference type="InterPro" id="IPR036621">
    <property type="entry name" value="Anticodon-bd_dom_sf"/>
</dbReference>